<dbReference type="Proteomes" id="UP001589536">
    <property type="component" value="Unassembled WGS sequence"/>
</dbReference>
<dbReference type="InterPro" id="IPR050482">
    <property type="entry name" value="Sensor_HK_TwoCompSys"/>
</dbReference>
<keyword evidence="7" id="KW-1185">Reference proteome</keyword>
<evidence type="ECO:0000256" key="2">
    <source>
        <dbReference type="ARBA" id="ARBA00022777"/>
    </source>
</evidence>
<comment type="caution">
    <text evidence="6">The sequence shown here is derived from an EMBL/GenBank/DDBJ whole genome shotgun (WGS) entry which is preliminary data.</text>
</comment>
<dbReference type="Pfam" id="PF02518">
    <property type="entry name" value="HATPase_c"/>
    <property type="match status" value="1"/>
</dbReference>
<dbReference type="InterPro" id="IPR003018">
    <property type="entry name" value="GAF"/>
</dbReference>
<keyword evidence="3" id="KW-0902">Two-component regulatory system</keyword>
<gene>
    <name evidence="6" type="ORF">ACFFPI_09970</name>
</gene>
<evidence type="ECO:0000256" key="1">
    <source>
        <dbReference type="ARBA" id="ARBA00022679"/>
    </source>
</evidence>
<dbReference type="PANTHER" id="PTHR24421">
    <property type="entry name" value="NITRATE/NITRITE SENSOR PROTEIN NARX-RELATED"/>
    <property type="match status" value="1"/>
</dbReference>
<accession>A0ABV5URU6</accession>
<protein>
    <submittedName>
        <fullName evidence="6">GAF domain-containing sensor histidine kinase</fullName>
    </submittedName>
</protein>
<name>A0ABV5URU6_9MICC</name>
<evidence type="ECO:0000259" key="4">
    <source>
        <dbReference type="SMART" id="SM00065"/>
    </source>
</evidence>
<dbReference type="Pfam" id="PF07730">
    <property type="entry name" value="HisKA_3"/>
    <property type="match status" value="1"/>
</dbReference>
<proteinExistence type="predicted"/>
<dbReference type="SMART" id="SM00065">
    <property type="entry name" value="GAF"/>
    <property type="match status" value="1"/>
</dbReference>
<dbReference type="SUPFAM" id="SSF55781">
    <property type="entry name" value="GAF domain-like"/>
    <property type="match status" value="2"/>
</dbReference>
<sequence>MNGSIPDPVRAEHTPVTGIRIEDLLRDFLARAGELVDAQEHMRGLLEAVVAVAEDLSLEAVLDRVVNSACRLLHARYGALGVIGDDRSLSHFITVGVDEDFASRIGPLPTGHGVLGLLISEPAPLRLHDLRQHPKSSGFPENHPPMKSFLGVPVRVRDVVFGNLYLTEKEGGGDFTPEDEDLAVALAAAAGVAIENARLYEDARRRASWLEACMDVTGRMLGDQRVVEPDNVELDLIADRALQESGSRLALILVPDGGVGLYSVVGVAGADRTEFAGNILPMDSAAIRAVAATGVPACIDDAGDILGPVDGVAKGKLLAIDLSAQGSHHGLLLLVRSPGTGPFAQTDVEMGAVFGSHVALALELDRIHRLREQLMVFSDRDRIARDLHDVVIQRIFAAGLSIQSLRRFTTSEPALTRIDAVTVELDETIRDLRNTIYSLRASSGEQELLSSRILQTVRNATKSLPFAPHLTLNGAVDSVLDDRTVTNTLAVISEGLSNAVRHSHAEAISVSVSAGNRTLTLIIEDNGKGFSNPIPGSGLINMKQRAQELGGSFEVTGTPGEGTILVWSIPLR</sequence>
<feature type="domain" description="Histidine kinase/HSP90-like ATPase" evidence="5">
    <location>
        <begin position="484"/>
        <end position="572"/>
    </location>
</feature>
<dbReference type="RefSeq" id="WP_345046124.1">
    <property type="nucleotide sequence ID" value="NZ_BAABED010000001.1"/>
</dbReference>
<dbReference type="InterPro" id="IPR029016">
    <property type="entry name" value="GAF-like_dom_sf"/>
</dbReference>
<dbReference type="Gene3D" id="3.30.565.10">
    <property type="entry name" value="Histidine kinase-like ATPase, C-terminal domain"/>
    <property type="match status" value="1"/>
</dbReference>
<dbReference type="InterPro" id="IPR036890">
    <property type="entry name" value="HATPase_C_sf"/>
</dbReference>
<dbReference type="Gene3D" id="3.30.450.40">
    <property type="match status" value="2"/>
</dbReference>
<feature type="domain" description="GAF" evidence="4">
    <location>
        <begin position="57"/>
        <end position="204"/>
    </location>
</feature>
<keyword evidence="1" id="KW-0808">Transferase</keyword>
<evidence type="ECO:0000256" key="3">
    <source>
        <dbReference type="ARBA" id="ARBA00023012"/>
    </source>
</evidence>
<evidence type="ECO:0000313" key="7">
    <source>
        <dbReference type="Proteomes" id="UP001589536"/>
    </source>
</evidence>
<dbReference type="SUPFAM" id="SSF55874">
    <property type="entry name" value="ATPase domain of HSP90 chaperone/DNA topoisomerase II/histidine kinase"/>
    <property type="match status" value="1"/>
</dbReference>
<evidence type="ECO:0000313" key="6">
    <source>
        <dbReference type="EMBL" id="MFB9714447.1"/>
    </source>
</evidence>
<dbReference type="InterPro" id="IPR011712">
    <property type="entry name" value="Sig_transdc_His_kin_sub3_dim/P"/>
</dbReference>
<dbReference type="PANTHER" id="PTHR24421:SF56">
    <property type="entry name" value="OXYGEN SENSOR HISTIDINE KINASE RESPONSE REGULATOR DOST"/>
    <property type="match status" value="1"/>
</dbReference>
<dbReference type="CDD" id="cd16917">
    <property type="entry name" value="HATPase_UhpB-NarQ-NarX-like"/>
    <property type="match status" value="1"/>
</dbReference>
<dbReference type="InterPro" id="IPR003594">
    <property type="entry name" value="HATPase_dom"/>
</dbReference>
<dbReference type="GO" id="GO:0016301">
    <property type="term" value="F:kinase activity"/>
    <property type="evidence" value="ECO:0007669"/>
    <property type="project" value="UniProtKB-KW"/>
</dbReference>
<keyword evidence="2 6" id="KW-0418">Kinase</keyword>
<dbReference type="Gene3D" id="1.20.5.1930">
    <property type="match status" value="1"/>
</dbReference>
<evidence type="ECO:0000259" key="5">
    <source>
        <dbReference type="SMART" id="SM00387"/>
    </source>
</evidence>
<dbReference type="Pfam" id="PF13185">
    <property type="entry name" value="GAF_2"/>
    <property type="match status" value="1"/>
</dbReference>
<dbReference type="SMART" id="SM00387">
    <property type="entry name" value="HATPase_c"/>
    <property type="match status" value="1"/>
</dbReference>
<organism evidence="6 7">
    <name type="scientific">Arthrobacter methylotrophus</name>
    <dbReference type="NCBI Taxonomy" id="121291"/>
    <lineage>
        <taxon>Bacteria</taxon>
        <taxon>Bacillati</taxon>
        <taxon>Actinomycetota</taxon>
        <taxon>Actinomycetes</taxon>
        <taxon>Micrococcales</taxon>
        <taxon>Micrococcaceae</taxon>
        <taxon>Arthrobacter</taxon>
    </lineage>
</organism>
<reference evidence="6 7" key="1">
    <citation type="submission" date="2024-09" db="EMBL/GenBank/DDBJ databases">
        <authorList>
            <person name="Sun Q."/>
            <person name="Mori K."/>
        </authorList>
    </citation>
    <scope>NUCLEOTIDE SEQUENCE [LARGE SCALE GENOMIC DNA]</scope>
    <source>
        <strain evidence="6 7">JCM 13519</strain>
    </source>
</reference>
<dbReference type="EMBL" id="JBHMBH010000021">
    <property type="protein sequence ID" value="MFB9714447.1"/>
    <property type="molecule type" value="Genomic_DNA"/>
</dbReference>